<dbReference type="Proteomes" id="UP001319874">
    <property type="component" value="Chromosome 4"/>
</dbReference>
<keyword evidence="2" id="KW-1185">Reference proteome</keyword>
<sequence>MSNAAVSVLWAFDVPCAAVASFDAAWSIGELNAMQIATGNRSFFMEVSAVAASGVEAVLIQHYPPIGATP</sequence>
<evidence type="ECO:0000313" key="1">
    <source>
        <dbReference type="EMBL" id="BCZ84648.1"/>
    </source>
</evidence>
<protein>
    <submittedName>
        <fullName evidence="1">Uncharacterized protein</fullName>
    </submittedName>
</protein>
<accession>A0ABN6JXA5</accession>
<proteinExistence type="predicted"/>
<gene>
    <name evidence="1" type="ORF">PTKU64_83230</name>
</gene>
<dbReference type="EMBL" id="AP024958">
    <property type="protein sequence ID" value="BCZ84648.1"/>
    <property type="molecule type" value="Genomic_DNA"/>
</dbReference>
<reference evidence="1 2" key="1">
    <citation type="journal article" date="2022" name="Front. Microbiol.">
        <title>Identification and characterization of a novel class of self-sufficient cytochrome P450 hydroxylase involved in cyclohexanecarboxylate degradation in Paraburkholderia terrae strain KU-64.</title>
        <authorList>
            <person name="Yamamoto T."/>
            <person name="Hasegawa Y."/>
            <person name="Iwaki H."/>
        </authorList>
    </citation>
    <scope>NUCLEOTIDE SEQUENCE [LARGE SCALE GENOMIC DNA]</scope>
    <source>
        <strain evidence="1 2">KU-64</strain>
    </source>
</reference>
<name>A0ABN6JXA5_9BURK</name>
<evidence type="ECO:0000313" key="2">
    <source>
        <dbReference type="Proteomes" id="UP001319874"/>
    </source>
</evidence>
<organism evidence="1 2">
    <name type="scientific">Paraburkholderia terrae</name>
    <dbReference type="NCBI Taxonomy" id="311230"/>
    <lineage>
        <taxon>Bacteria</taxon>
        <taxon>Pseudomonadati</taxon>
        <taxon>Pseudomonadota</taxon>
        <taxon>Betaproteobacteria</taxon>
        <taxon>Burkholderiales</taxon>
        <taxon>Burkholderiaceae</taxon>
        <taxon>Paraburkholderia</taxon>
    </lineage>
</organism>